<evidence type="ECO:0000313" key="2">
    <source>
        <dbReference type="EMBL" id="QHS50193.1"/>
    </source>
</evidence>
<dbReference type="AlphaFoldDB" id="A0A6P1V650"/>
<dbReference type="PANTHER" id="PTHR46696:SF6">
    <property type="entry name" value="P450, PUTATIVE (EUROFUNG)-RELATED"/>
    <property type="match status" value="1"/>
</dbReference>
<name>A0A6P1V650_9ENTR</name>
<dbReference type="GO" id="GO:0004497">
    <property type="term" value="F:monooxygenase activity"/>
    <property type="evidence" value="ECO:0007669"/>
    <property type="project" value="InterPro"/>
</dbReference>
<proteinExistence type="inferred from homology"/>
<dbReference type="Gene3D" id="1.10.630.10">
    <property type="entry name" value="Cytochrome P450"/>
    <property type="match status" value="1"/>
</dbReference>
<sequence length="210" mass="24170">MTFRKEVLCDRYNAFNKYREASPFYDDELASHIILRFEDVMTTLRTASVSSNRKKQQFDKIRYCPFSQPLVEFYSQWLMYMDGENHSKFRKLITIALSKTMKNIGNIVDQSFAAHFENLLSCKQPFPDIVSVFSAPFVTSVLATVFGISETRYSQIINISKPIVMFLGNGDVGDEYSRKQVIDSLKLTHDVLLKCIHECSSCHSVIGYLL</sequence>
<dbReference type="SUPFAM" id="SSF48264">
    <property type="entry name" value="Cytochrome P450"/>
    <property type="match status" value="1"/>
</dbReference>
<accession>A0A6P1V650</accession>
<dbReference type="GO" id="GO:0020037">
    <property type="term" value="F:heme binding"/>
    <property type="evidence" value="ECO:0007669"/>
    <property type="project" value="InterPro"/>
</dbReference>
<dbReference type="GO" id="GO:0016705">
    <property type="term" value="F:oxidoreductase activity, acting on paired donors, with incorporation or reduction of molecular oxygen"/>
    <property type="evidence" value="ECO:0007669"/>
    <property type="project" value="InterPro"/>
</dbReference>
<dbReference type="RefSeq" id="WP_162122939.1">
    <property type="nucleotide sequence ID" value="NZ_CP048111.1"/>
</dbReference>
<geneLocation type="plasmid" evidence="2">
    <name>unnamed3</name>
</geneLocation>
<evidence type="ECO:0008006" key="4">
    <source>
        <dbReference type="Google" id="ProtNLM"/>
    </source>
</evidence>
<dbReference type="InterPro" id="IPR036396">
    <property type="entry name" value="Cyt_P450_sf"/>
</dbReference>
<dbReference type="GO" id="GO:0005506">
    <property type="term" value="F:iron ion binding"/>
    <property type="evidence" value="ECO:0007669"/>
    <property type="project" value="InterPro"/>
</dbReference>
<comment type="similarity">
    <text evidence="1">Belongs to the cytochrome P450 family.</text>
</comment>
<gene>
    <name evidence="2" type="ORF">GW952_31810</name>
</gene>
<organism evidence="2 3">
    <name type="scientific">Klebsiella michiganensis</name>
    <dbReference type="NCBI Taxonomy" id="1134687"/>
    <lineage>
        <taxon>Bacteria</taxon>
        <taxon>Pseudomonadati</taxon>
        <taxon>Pseudomonadota</taxon>
        <taxon>Gammaproteobacteria</taxon>
        <taxon>Enterobacterales</taxon>
        <taxon>Enterobacteriaceae</taxon>
        <taxon>Klebsiella/Raoultella group</taxon>
        <taxon>Klebsiella</taxon>
    </lineage>
</organism>
<keyword evidence="2" id="KW-0614">Plasmid</keyword>
<reference evidence="2 3" key="1">
    <citation type="submission" date="2020-01" db="EMBL/GenBank/DDBJ databases">
        <title>Bactrocera dorsalis gut bacteria genome.</title>
        <authorList>
            <person name="Zhang H."/>
            <person name="Cai Z."/>
        </authorList>
    </citation>
    <scope>NUCLEOTIDE SEQUENCE [LARGE SCALE GENOMIC DNA]</scope>
    <source>
        <strain evidence="2 3">BD177</strain>
        <plasmid evidence="2 3">unnamed3</plasmid>
    </source>
</reference>
<protein>
    <recommendedName>
        <fullName evidence="4">Cytochrome P450</fullName>
    </recommendedName>
</protein>
<evidence type="ECO:0000256" key="1">
    <source>
        <dbReference type="ARBA" id="ARBA00010617"/>
    </source>
</evidence>
<dbReference type="Proteomes" id="UP000464389">
    <property type="component" value="Plasmid unnamed3"/>
</dbReference>
<dbReference type="PANTHER" id="PTHR46696">
    <property type="entry name" value="P450, PUTATIVE (EUROFUNG)-RELATED"/>
    <property type="match status" value="1"/>
</dbReference>
<dbReference type="EMBL" id="CP048111">
    <property type="protein sequence ID" value="QHS50193.1"/>
    <property type="molecule type" value="Genomic_DNA"/>
</dbReference>
<evidence type="ECO:0000313" key="3">
    <source>
        <dbReference type="Proteomes" id="UP000464389"/>
    </source>
</evidence>